<dbReference type="Proteomes" id="UP000184079">
    <property type="component" value="Unassembled WGS sequence"/>
</dbReference>
<keyword evidence="2" id="KW-1185">Reference proteome</keyword>
<proteinExistence type="predicted"/>
<accession>A0A1M5SL02</accession>
<evidence type="ECO:0000313" key="1">
    <source>
        <dbReference type="EMBL" id="SHH39214.1"/>
    </source>
</evidence>
<dbReference type="EMBL" id="FQXD01000006">
    <property type="protein sequence ID" value="SHH39214.1"/>
    <property type="molecule type" value="Genomic_DNA"/>
</dbReference>
<organism evidence="1 2">
    <name type="scientific">Virgibacillus chiguensis</name>
    <dbReference type="NCBI Taxonomy" id="411959"/>
    <lineage>
        <taxon>Bacteria</taxon>
        <taxon>Bacillati</taxon>
        <taxon>Bacillota</taxon>
        <taxon>Bacilli</taxon>
        <taxon>Bacillales</taxon>
        <taxon>Bacillaceae</taxon>
        <taxon>Virgibacillus</taxon>
    </lineage>
</organism>
<dbReference type="AlphaFoldDB" id="A0A1M5SL02"/>
<dbReference type="RefSeq" id="WP_244527703.1">
    <property type="nucleotide sequence ID" value="NZ_FQXD01000006.1"/>
</dbReference>
<gene>
    <name evidence="1" type="ORF">SAMN05421807_106221</name>
</gene>
<protein>
    <submittedName>
        <fullName evidence="1">Uncharacterized protein</fullName>
    </submittedName>
</protein>
<evidence type="ECO:0000313" key="2">
    <source>
        <dbReference type="Proteomes" id="UP000184079"/>
    </source>
</evidence>
<sequence length="65" mass="7648">MMDVWVLMVYLYKIKKLYRIIWGVGRKNDGKKELVHAFAACNNWVSELTKGPEKDMFQAIAKGKW</sequence>
<name>A0A1M5SL02_9BACI</name>
<reference evidence="2" key="1">
    <citation type="submission" date="2016-11" db="EMBL/GenBank/DDBJ databases">
        <authorList>
            <person name="Varghese N."/>
            <person name="Submissions S."/>
        </authorList>
    </citation>
    <scope>NUCLEOTIDE SEQUENCE [LARGE SCALE GENOMIC DNA]</scope>
    <source>
        <strain evidence="2">CGMCC 1.6496</strain>
    </source>
</reference>